<dbReference type="InterPro" id="IPR029058">
    <property type="entry name" value="AB_hydrolase_fold"/>
</dbReference>
<dbReference type="PIRSF" id="PIRSF033909">
    <property type="entry name" value="UCP033909"/>
    <property type="match status" value="1"/>
</dbReference>
<dbReference type="PANTHER" id="PTHR36513:SF1">
    <property type="entry name" value="TRANSMEMBRANE PROTEIN"/>
    <property type="match status" value="1"/>
</dbReference>
<dbReference type="InterPro" id="IPR014586">
    <property type="entry name" value="UCP033909"/>
</dbReference>
<gene>
    <name evidence="2" type="ORF">J5Y06_22750</name>
</gene>
<dbReference type="GO" id="GO:0016787">
    <property type="term" value="F:hydrolase activity"/>
    <property type="evidence" value="ECO:0007669"/>
    <property type="project" value="UniProtKB-KW"/>
</dbReference>
<organism evidence="2 3">
    <name type="scientific">Tianweitania sediminis</name>
    <dbReference type="NCBI Taxonomy" id="1502156"/>
    <lineage>
        <taxon>Bacteria</taxon>
        <taxon>Pseudomonadati</taxon>
        <taxon>Pseudomonadota</taxon>
        <taxon>Alphaproteobacteria</taxon>
        <taxon>Hyphomicrobiales</taxon>
        <taxon>Phyllobacteriaceae</taxon>
        <taxon>Tianweitania</taxon>
    </lineage>
</organism>
<dbReference type="InterPro" id="IPR010297">
    <property type="entry name" value="DUF900_hydrolase"/>
</dbReference>
<dbReference type="SUPFAM" id="SSF53474">
    <property type="entry name" value="alpha/beta-Hydrolases"/>
    <property type="match status" value="1"/>
</dbReference>
<reference evidence="2" key="1">
    <citation type="submission" date="2021-03" db="EMBL/GenBank/DDBJ databases">
        <title>Genome sequencing and assembly of Tianweitania sediminis.</title>
        <authorList>
            <person name="Chhetri G."/>
        </authorList>
    </citation>
    <scope>NUCLEOTIDE SEQUENCE</scope>
    <source>
        <strain evidence="2">Z8</strain>
    </source>
</reference>
<sequence>MSHAPQAILARPALLFLVLVMASACASRPGTDTLIPFGATVPGAKLVKLLVATNRSGHEGHSAGSASTRGELRFEELTVSIPPQHQPGEIEWSKTTVRDPLESFVVVERQPMNATDFQERLNSRSNGAGSTGIFVHGYNYNYTESVFRLAQLAADSGSLDVPILFSWPSDGAVAGYVADRDAATYARDDLVTLLETVGSAQTRRRRLLVAHSLGGWLVMEALRQLRLKGRDHTISKFEVALAAPDIDVDVFRKQLEVVGKLNPPLAVLVSTDDRALGVSRRLAGGRQRVGAVDISDPALREAAAKADVRIIDISSVTAADGARHNRFVQFVALQATTVVQADAVTSLQKAGAFVFNAAGNVVSSPFDLASRALSSQ</sequence>
<protein>
    <submittedName>
        <fullName evidence="2">Alpha/beta fold hydrolase</fullName>
    </submittedName>
</protein>
<keyword evidence="3" id="KW-1185">Reference proteome</keyword>
<feature type="chain" id="PRO_5035264886" evidence="1">
    <location>
        <begin position="27"/>
        <end position="376"/>
    </location>
</feature>
<comment type="caution">
    <text evidence="2">The sequence shown here is derived from an EMBL/GenBank/DDBJ whole genome shotgun (WGS) entry which is preliminary data.</text>
</comment>
<evidence type="ECO:0000313" key="2">
    <source>
        <dbReference type="EMBL" id="MBP0441470.1"/>
    </source>
</evidence>
<accession>A0A8J7R3V3</accession>
<dbReference type="Proteomes" id="UP000666240">
    <property type="component" value="Unassembled WGS sequence"/>
</dbReference>
<keyword evidence="1" id="KW-0732">Signal</keyword>
<evidence type="ECO:0000256" key="1">
    <source>
        <dbReference type="SAM" id="SignalP"/>
    </source>
</evidence>
<feature type="signal peptide" evidence="1">
    <location>
        <begin position="1"/>
        <end position="26"/>
    </location>
</feature>
<dbReference type="EMBL" id="JAGIYY010000016">
    <property type="protein sequence ID" value="MBP0441470.1"/>
    <property type="molecule type" value="Genomic_DNA"/>
</dbReference>
<dbReference type="AlphaFoldDB" id="A0A8J7R3V3"/>
<proteinExistence type="predicted"/>
<dbReference type="PANTHER" id="PTHR36513">
    <property type="entry name" value="ABC TRANSMEMBRANE TYPE-1 DOMAIN-CONTAINING PROTEIN"/>
    <property type="match status" value="1"/>
</dbReference>
<keyword evidence="2" id="KW-0378">Hydrolase</keyword>
<dbReference type="Pfam" id="PF05990">
    <property type="entry name" value="DUF900"/>
    <property type="match status" value="1"/>
</dbReference>
<name>A0A8J7R3V3_9HYPH</name>
<evidence type="ECO:0000313" key="3">
    <source>
        <dbReference type="Proteomes" id="UP000666240"/>
    </source>
</evidence>
<dbReference type="Gene3D" id="3.40.50.1820">
    <property type="entry name" value="alpha/beta hydrolase"/>
    <property type="match status" value="1"/>
</dbReference>
<dbReference type="RefSeq" id="WP_209337500.1">
    <property type="nucleotide sequence ID" value="NZ_JAGIYY010000016.1"/>
</dbReference>